<dbReference type="GO" id="GO:0003676">
    <property type="term" value="F:nucleic acid binding"/>
    <property type="evidence" value="ECO:0007669"/>
    <property type="project" value="InterPro"/>
</dbReference>
<dbReference type="InterPro" id="IPR036397">
    <property type="entry name" value="RNaseH_sf"/>
</dbReference>
<dbReference type="Gene3D" id="3.30.420.10">
    <property type="entry name" value="Ribonuclease H-like superfamily/Ribonuclease H"/>
    <property type="match status" value="1"/>
</dbReference>
<reference evidence="2 3" key="1">
    <citation type="journal article" date="2016" name="Mol. Biol. Evol.">
        <title>Genome-Wide Survey of Gut Fungi (Harpellales) Reveals the First Horizontally Transferred Ubiquitin Gene from a Mosquito Host.</title>
        <authorList>
            <person name="Wang Y."/>
            <person name="White M.M."/>
            <person name="Kvist S."/>
            <person name="Moncalvo J.M."/>
        </authorList>
    </citation>
    <scope>NUCLEOTIDE SEQUENCE [LARGE SCALE GENOMIC DNA]</scope>
    <source>
        <strain evidence="2 3">ALG-7-W6</strain>
    </source>
</reference>
<evidence type="ECO:0000313" key="3">
    <source>
        <dbReference type="Proteomes" id="UP000187455"/>
    </source>
</evidence>
<comment type="caution">
    <text evidence="2">The sequence shown here is derived from an EMBL/GenBank/DDBJ whole genome shotgun (WGS) entry which is preliminary data.</text>
</comment>
<dbReference type="AlphaFoldDB" id="A0A1R0GM23"/>
<name>A0A1R0GM23_9FUNG</name>
<evidence type="ECO:0000313" key="2">
    <source>
        <dbReference type="EMBL" id="OLY77927.1"/>
    </source>
</evidence>
<dbReference type="Proteomes" id="UP000187455">
    <property type="component" value="Unassembled WGS sequence"/>
</dbReference>
<dbReference type="Pfam" id="PF00929">
    <property type="entry name" value="RNase_T"/>
    <property type="match status" value="1"/>
</dbReference>
<dbReference type="SUPFAM" id="SSF53098">
    <property type="entry name" value="Ribonuclease H-like"/>
    <property type="match status" value="1"/>
</dbReference>
<gene>
    <name evidence="2" type="ORF">AYI68_g8036</name>
</gene>
<dbReference type="InterPro" id="IPR012337">
    <property type="entry name" value="RNaseH-like_sf"/>
</dbReference>
<organism evidence="2 3">
    <name type="scientific">Smittium mucronatum</name>
    <dbReference type="NCBI Taxonomy" id="133383"/>
    <lineage>
        <taxon>Eukaryota</taxon>
        <taxon>Fungi</taxon>
        <taxon>Fungi incertae sedis</taxon>
        <taxon>Zoopagomycota</taxon>
        <taxon>Kickxellomycotina</taxon>
        <taxon>Harpellomycetes</taxon>
        <taxon>Harpellales</taxon>
        <taxon>Legeriomycetaceae</taxon>
        <taxon>Smittium</taxon>
    </lineage>
</organism>
<dbReference type="InterPro" id="IPR013520">
    <property type="entry name" value="Ribonucl_H"/>
</dbReference>
<protein>
    <submittedName>
        <fullName evidence="2">Oligoribonuclease</fullName>
    </submittedName>
</protein>
<dbReference type="EMBL" id="LSSL01007573">
    <property type="protein sequence ID" value="OLY77927.1"/>
    <property type="molecule type" value="Genomic_DNA"/>
</dbReference>
<evidence type="ECO:0000259" key="1">
    <source>
        <dbReference type="Pfam" id="PF00929"/>
    </source>
</evidence>
<proteinExistence type="predicted"/>
<dbReference type="OrthoDB" id="270189at2759"/>
<dbReference type="STRING" id="133383.A0A1R0GM23"/>
<sequence length="110" mass="12649">MIKRGTMVWLDCEMTGLNPFTDRILEIAILVTTDDLEVLAKPLELVITCEQSILDQMDEWCTSHHTDSGLVQRVIESKISTEMAQSLVCNYILECKHRKRACQKMEPSDY</sequence>
<feature type="domain" description="Exonuclease" evidence="1">
    <location>
        <begin position="8"/>
        <end position="75"/>
    </location>
</feature>
<keyword evidence="3" id="KW-1185">Reference proteome</keyword>
<accession>A0A1R0GM23</accession>